<dbReference type="Gene3D" id="3.30.565.10">
    <property type="entry name" value="Histidine kinase-like ATPase, C-terminal domain"/>
    <property type="match status" value="1"/>
</dbReference>
<evidence type="ECO:0000256" key="14">
    <source>
        <dbReference type="SAM" id="Phobius"/>
    </source>
</evidence>
<evidence type="ECO:0000256" key="13">
    <source>
        <dbReference type="ARBA" id="ARBA00023136"/>
    </source>
</evidence>
<feature type="transmembrane region" description="Helical" evidence="14">
    <location>
        <begin position="157"/>
        <end position="179"/>
    </location>
</feature>
<evidence type="ECO:0000256" key="10">
    <source>
        <dbReference type="ARBA" id="ARBA00022741"/>
    </source>
</evidence>
<feature type="domain" description="PAS" evidence="16">
    <location>
        <begin position="295"/>
        <end position="339"/>
    </location>
</feature>
<feature type="domain" description="Histidine kinase" evidence="15">
    <location>
        <begin position="961"/>
        <end position="1172"/>
    </location>
</feature>
<feature type="transmembrane region" description="Helical" evidence="14">
    <location>
        <begin position="16"/>
        <end position="37"/>
    </location>
</feature>
<keyword evidence="9" id="KW-0677">Repeat</keyword>
<feature type="domain" description="PAS" evidence="16">
    <location>
        <begin position="423"/>
        <end position="495"/>
    </location>
</feature>
<feature type="transmembrane region" description="Helical" evidence="14">
    <location>
        <begin position="260"/>
        <end position="279"/>
    </location>
</feature>
<dbReference type="EMBL" id="FPAG01000008">
    <property type="protein sequence ID" value="SFT09742.1"/>
    <property type="molecule type" value="Genomic_DNA"/>
</dbReference>
<evidence type="ECO:0000313" key="19">
    <source>
        <dbReference type="Proteomes" id="UP000183209"/>
    </source>
</evidence>
<dbReference type="SMART" id="SM00091">
    <property type="entry name" value="PAS"/>
    <property type="match status" value="4"/>
</dbReference>
<evidence type="ECO:0000256" key="9">
    <source>
        <dbReference type="ARBA" id="ARBA00022737"/>
    </source>
</evidence>
<dbReference type="InterPro" id="IPR013655">
    <property type="entry name" value="PAS_fold_3"/>
</dbReference>
<evidence type="ECO:0000259" key="15">
    <source>
        <dbReference type="PROSITE" id="PS50109"/>
    </source>
</evidence>
<feature type="domain" description="PAC" evidence="17">
    <location>
        <begin position="751"/>
        <end position="802"/>
    </location>
</feature>
<comment type="catalytic activity">
    <reaction evidence="1">
        <text>ATP + protein L-histidine = ADP + protein N-phospho-L-histidine.</text>
        <dbReference type="EC" id="2.7.13.3"/>
    </reaction>
</comment>
<dbReference type="Pfam" id="PF08447">
    <property type="entry name" value="PAS_3"/>
    <property type="match status" value="1"/>
</dbReference>
<dbReference type="InterPro" id="IPR000700">
    <property type="entry name" value="PAS-assoc_C"/>
</dbReference>
<dbReference type="Proteomes" id="UP000183209">
    <property type="component" value="Unassembled WGS sequence"/>
</dbReference>
<gene>
    <name evidence="18" type="ORF">SAMN04487906_2929</name>
</gene>
<evidence type="ECO:0000256" key="2">
    <source>
        <dbReference type="ARBA" id="ARBA00004429"/>
    </source>
</evidence>
<dbReference type="SUPFAM" id="SSF55785">
    <property type="entry name" value="PYP-like sensor domain (PAS domain)"/>
    <property type="match status" value="5"/>
</dbReference>
<evidence type="ECO:0000259" key="17">
    <source>
        <dbReference type="PROSITE" id="PS50113"/>
    </source>
</evidence>
<evidence type="ECO:0000256" key="4">
    <source>
        <dbReference type="ARBA" id="ARBA00022475"/>
    </source>
</evidence>
<dbReference type="InterPro" id="IPR000014">
    <property type="entry name" value="PAS"/>
</dbReference>
<evidence type="ECO:0000256" key="6">
    <source>
        <dbReference type="ARBA" id="ARBA00022553"/>
    </source>
</evidence>
<dbReference type="OrthoDB" id="5522855at2"/>
<keyword evidence="8 14" id="KW-0812">Transmembrane</keyword>
<dbReference type="AlphaFoldDB" id="A0A1I6V7X3"/>
<feature type="domain" description="PAC" evidence="17">
    <location>
        <begin position="498"/>
        <end position="550"/>
    </location>
</feature>
<dbReference type="NCBIfam" id="TIGR00229">
    <property type="entry name" value="sensory_box"/>
    <property type="match status" value="4"/>
</dbReference>
<feature type="transmembrane region" description="Helical" evidence="14">
    <location>
        <begin position="49"/>
        <end position="69"/>
    </location>
</feature>
<dbReference type="PROSITE" id="PS50112">
    <property type="entry name" value="PAS"/>
    <property type="match status" value="3"/>
</dbReference>
<keyword evidence="11" id="KW-0418">Kinase</keyword>
<feature type="domain" description="PAS" evidence="16">
    <location>
        <begin position="803"/>
        <end position="874"/>
    </location>
</feature>
<proteinExistence type="predicted"/>
<feature type="transmembrane region" description="Helical" evidence="14">
    <location>
        <begin position="230"/>
        <end position="248"/>
    </location>
</feature>
<dbReference type="FunFam" id="2.10.70.100:FF:000001">
    <property type="entry name" value="Sensory transduction histidine kinase"/>
    <property type="match status" value="1"/>
</dbReference>
<dbReference type="InterPro" id="IPR005467">
    <property type="entry name" value="His_kinase_dom"/>
</dbReference>
<dbReference type="CDD" id="cd00130">
    <property type="entry name" value="PAS"/>
    <property type="match status" value="4"/>
</dbReference>
<accession>A0A1I6V7X3</accession>
<dbReference type="PROSITE" id="PS50109">
    <property type="entry name" value="HIS_KIN"/>
    <property type="match status" value="1"/>
</dbReference>
<dbReference type="InterPro" id="IPR036890">
    <property type="entry name" value="HATPase_C_sf"/>
</dbReference>
<sequence length="1172" mass="134199">MKNVNTLFSYDKYYRYIRIVASVTTGVSLIVIWGWILKIKLLTSFLPDLPTMKFNTALCFFLVAVGLLFKTSKRLPRYQVYAGIINVTLLILAGITLLEHITGVNYGIDQLFVKDYFSIYSLPGRMSLGTALNFFFLGLGLLFIECKTRLVAQVCQYLFHIITLISVTSFLTYLFGVGIETKLEFITSMAIHTAVLFIALSGTSSLIRIDLGITSVFSKHSIGSMMARKLFLQIGGMVIVLSYLKILADRYQFIGLEFGTTLFGVLFLVLSLSLIWFVASKLNEIERQRQKINHNLSIAQTFLNSTPDPIIIVDQSAKIFLFNERAEEVFAYTEDELNGLDLDIIIDKRSLSKFHKRFKKHLVEKVKKNKKKPLEVKAVKKTGEKFESEVSFSRITLLEGTFILVSLKDITVRKSYEKELKKITKKYSAANEAAVVGVWEYDIVKNYLEWDNVMYILHGLNKEDFNHAYDAWEKVLHPEDKQRATEEVEKALMGEEEFDTSFRIIKPDGEIRHIRAKAVVYRDNEQHPIRMLGTNWDITKEKQAEQALQNSFRQNLIFVEQAPSAIAMFNRNMEYIAASQKWKEDYGLLEMDILGKSHYEIFPEIGDEWKKIHRECLEGAVNVCDEASFEREDGSVQWISWDVRPWYKTEGEIGGIVMHTANITQFKDSVRERLKIENILNKTNEIARIGTWEVDLGKEKISWSKITREIHEVPDDYRPQLEKAIDFYKEGTSKKSIQSAVTNAVRSGKSFDLELEMTTYQGNNIWVRSIGQVEMFEGRAKKLYGIFQDITEIKNYEISLKETNEKLNAILNSSYVSIIGTDKNGLITHFNKGAETFLQYSAEEMIGKESPVIIHLPEEIEKRGKALSKQLNKNIQGFDVFVELPKQGDYESQEWTYVRKDGSTFSVQLVVTPVKDDQGEIEGFLGVAADISELKNAEKEIKSLLSITTEQNDRLKNFAHIVSHNLRSHSGNFEMLLDVFVSTYPEFQKEKAIELLQLASRNLKETIQHLNEVVVINTEIDFKMENINLRNAVKATYNSISSLASEAQVEIINEVQEDALIKGLPAYVESILLNFITNGIKYRSHDRNSFVKLSSYQQNGYTILDVEDNGLGIDLNRHGDKLFGMYKTFHHNKDARGIGLFITKNQMEAIGGKIEVESKVDQGTNFKLYFKN</sequence>
<evidence type="ECO:0000256" key="3">
    <source>
        <dbReference type="ARBA" id="ARBA00012438"/>
    </source>
</evidence>
<keyword evidence="7" id="KW-0808">Transferase</keyword>
<dbReference type="InterPro" id="IPR003594">
    <property type="entry name" value="HATPase_dom"/>
</dbReference>
<dbReference type="PROSITE" id="PS50113">
    <property type="entry name" value="PAC"/>
    <property type="match status" value="3"/>
</dbReference>
<evidence type="ECO:0000256" key="12">
    <source>
        <dbReference type="ARBA" id="ARBA00022989"/>
    </source>
</evidence>
<keyword evidence="12 14" id="KW-1133">Transmembrane helix</keyword>
<protein>
    <recommendedName>
        <fullName evidence="3">histidine kinase</fullName>
        <ecNumber evidence="3">2.7.13.3</ecNumber>
    </recommendedName>
</protein>
<dbReference type="SMART" id="SM00086">
    <property type="entry name" value="PAC"/>
    <property type="match status" value="5"/>
</dbReference>
<dbReference type="InterPro" id="IPR035965">
    <property type="entry name" value="PAS-like_dom_sf"/>
</dbReference>
<dbReference type="InterPro" id="IPR052162">
    <property type="entry name" value="Sensor_kinase/Photoreceptor"/>
</dbReference>
<dbReference type="Pfam" id="PF13426">
    <property type="entry name" value="PAS_9"/>
    <property type="match status" value="3"/>
</dbReference>
<keyword evidence="10" id="KW-0547">Nucleotide-binding</keyword>
<evidence type="ECO:0000259" key="16">
    <source>
        <dbReference type="PROSITE" id="PS50112"/>
    </source>
</evidence>
<evidence type="ECO:0000256" key="11">
    <source>
        <dbReference type="ARBA" id="ARBA00022777"/>
    </source>
</evidence>
<reference evidence="18 19" key="1">
    <citation type="submission" date="2016-10" db="EMBL/GenBank/DDBJ databases">
        <authorList>
            <person name="de Groot N.N."/>
        </authorList>
    </citation>
    <scope>NUCLEOTIDE SEQUENCE [LARGE SCALE GENOMIC DNA]</scope>
    <source>
        <strain evidence="18 19">CGMCC 1.6114</strain>
    </source>
</reference>
<dbReference type="GO" id="GO:0005886">
    <property type="term" value="C:plasma membrane"/>
    <property type="evidence" value="ECO:0007669"/>
    <property type="project" value="UniProtKB-SubCell"/>
</dbReference>
<feature type="transmembrane region" description="Helical" evidence="14">
    <location>
        <begin position="126"/>
        <end position="145"/>
    </location>
</feature>
<keyword evidence="5" id="KW-0997">Cell inner membrane</keyword>
<dbReference type="GO" id="GO:0000166">
    <property type="term" value="F:nucleotide binding"/>
    <property type="evidence" value="ECO:0007669"/>
    <property type="project" value="UniProtKB-KW"/>
</dbReference>
<comment type="subcellular location">
    <subcellularLocation>
        <location evidence="2">Cell inner membrane</location>
        <topology evidence="2">Multi-pass membrane protein</topology>
    </subcellularLocation>
</comment>
<keyword evidence="13 14" id="KW-0472">Membrane</keyword>
<dbReference type="Pfam" id="PF02518">
    <property type="entry name" value="HATPase_c"/>
    <property type="match status" value="1"/>
</dbReference>
<organism evidence="18 19">
    <name type="scientific">Zhouia amylolytica</name>
    <dbReference type="NCBI Taxonomy" id="376730"/>
    <lineage>
        <taxon>Bacteria</taxon>
        <taxon>Pseudomonadati</taxon>
        <taxon>Bacteroidota</taxon>
        <taxon>Flavobacteriia</taxon>
        <taxon>Flavobacteriales</taxon>
        <taxon>Flavobacteriaceae</taxon>
        <taxon>Zhouia</taxon>
    </lineage>
</organism>
<evidence type="ECO:0000256" key="8">
    <source>
        <dbReference type="ARBA" id="ARBA00022692"/>
    </source>
</evidence>
<dbReference type="GO" id="GO:0004673">
    <property type="term" value="F:protein histidine kinase activity"/>
    <property type="evidence" value="ECO:0007669"/>
    <property type="project" value="UniProtKB-EC"/>
</dbReference>
<dbReference type="InterPro" id="IPR013656">
    <property type="entry name" value="PAS_4"/>
</dbReference>
<dbReference type="SUPFAM" id="SSF55874">
    <property type="entry name" value="ATPase domain of HSP90 chaperone/DNA topoisomerase II/histidine kinase"/>
    <property type="match status" value="1"/>
</dbReference>
<keyword evidence="4" id="KW-1003">Cell membrane</keyword>
<dbReference type="PRINTS" id="PR00344">
    <property type="entry name" value="BCTRLSENSOR"/>
</dbReference>
<dbReference type="Gene3D" id="2.10.70.100">
    <property type="match status" value="1"/>
</dbReference>
<evidence type="ECO:0000313" key="18">
    <source>
        <dbReference type="EMBL" id="SFT09742.1"/>
    </source>
</evidence>
<dbReference type="SMART" id="SM00387">
    <property type="entry name" value="HATPase_c"/>
    <property type="match status" value="1"/>
</dbReference>
<dbReference type="Pfam" id="PF08448">
    <property type="entry name" value="PAS_4"/>
    <property type="match status" value="1"/>
</dbReference>
<dbReference type="InterPro" id="IPR001610">
    <property type="entry name" value="PAC"/>
</dbReference>
<dbReference type="EC" id="2.7.13.3" evidence="3"/>
<feature type="transmembrane region" description="Helical" evidence="14">
    <location>
        <begin position="81"/>
        <end position="106"/>
    </location>
</feature>
<name>A0A1I6V7X3_9FLAO</name>
<evidence type="ECO:0000256" key="1">
    <source>
        <dbReference type="ARBA" id="ARBA00000085"/>
    </source>
</evidence>
<dbReference type="Gene3D" id="3.30.450.20">
    <property type="entry name" value="PAS domain"/>
    <property type="match status" value="5"/>
</dbReference>
<dbReference type="PANTHER" id="PTHR43304">
    <property type="entry name" value="PHYTOCHROME-LIKE PROTEIN CPH1"/>
    <property type="match status" value="1"/>
</dbReference>
<feature type="domain" description="PAC" evidence="17">
    <location>
        <begin position="891"/>
        <end position="943"/>
    </location>
</feature>
<keyword evidence="6" id="KW-0597">Phosphoprotein</keyword>
<evidence type="ECO:0000256" key="7">
    <source>
        <dbReference type="ARBA" id="ARBA00022679"/>
    </source>
</evidence>
<evidence type="ECO:0000256" key="5">
    <source>
        <dbReference type="ARBA" id="ARBA00022519"/>
    </source>
</evidence>
<dbReference type="InterPro" id="IPR004358">
    <property type="entry name" value="Sig_transdc_His_kin-like_C"/>
</dbReference>
<dbReference type="PANTHER" id="PTHR43304:SF1">
    <property type="entry name" value="PAC DOMAIN-CONTAINING PROTEIN"/>
    <property type="match status" value="1"/>
</dbReference>